<proteinExistence type="predicted"/>
<reference evidence="2" key="1">
    <citation type="submission" date="2019-08" db="EMBL/GenBank/DDBJ databases">
        <title>The improved chromosome-level genome for the pearl oyster Pinctada fucata martensii using PacBio sequencing and Hi-C.</title>
        <authorList>
            <person name="Zheng Z."/>
        </authorList>
    </citation>
    <scope>NUCLEOTIDE SEQUENCE</scope>
    <source>
        <strain evidence="2">ZZ-2019</strain>
        <tissue evidence="2">Adductor muscle</tissue>
    </source>
</reference>
<keyword evidence="3" id="KW-1185">Reference proteome</keyword>
<feature type="compositionally biased region" description="Basic and acidic residues" evidence="1">
    <location>
        <begin position="90"/>
        <end position="109"/>
    </location>
</feature>
<dbReference type="EMBL" id="VSWD01000010">
    <property type="protein sequence ID" value="KAK3090185.1"/>
    <property type="molecule type" value="Genomic_DNA"/>
</dbReference>
<comment type="caution">
    <text evidence="2">The sequence shown here is derived from an EMBL/GenBank/DDBJ whole genome shotgun (WGS) entry which is preliminary data.</text>
</comment>
<evidence type="ECO:0000313" key="3">
    <source>
        <dbReference type="Proteomes" id="UP001186944"/>
    </source>
</evidence>
<evidence type="ECO:0000313" key="2">
    <source>
        <dbReference type="EMBL" id="KAK3090185.1"/>
    </source>
</evidence>
<dbReference type="AlphaFoldDB" id="A0AA88XQX8"/>
<evidence type="ECO:0000256" key="1">
    <source>
        <dbReference type="SAM" id="MobiDB-lite"/>
    </source>
</evidence>
<organism evidence="2 3">
    <name type="scientific">Pinctada imbricata</name>
    <name type="common">Atlantic pearl-oyster</name>
    <name type="synonym">Pinctada martensii</name>
    <dbReference type="NCBI Taxonomy" id="66713"/>
    <lineage>
        <taxon>Eukaryota</taxon>
        <taxon>Metazoa</taxon>
        <taxon>Spiralia</taxon>
        <taxon>Lophotrochozoa</taxon>
        <taxon>Mollusca</taxon>
        <taxon>Bivalvia</taxon>
        <taxon>Autobranchia</taxon>
        <taxon>Pteriomorphia</taxon>
        <taxon>Pterioida</taxon>
        <taxon>Pterioidea</taxon>
        <taxon>Pteriidae</taxon>
        <taxon>Pinctada</taxon>
    </lineage>
</organism>
<feature type="region of interest" description="Disordered" evidence="1">
    <location>
        <begin position="90"/>
        <end position="124"/>
    </location>
</feature>
<name>A0AA88XQX8_PINIB</name>
<protein>
    <submittedName>
        <fullName evidence="2">Uncharacterized protein</fullName>
    </submittedName>
</protein>
<dbReference type="Proteomes" id="UP001186944">
    <property type="component" value="Unassembled WGS sequence"/>
</dbReference>
<gene>
    <name evidence="2" type="ORF">FSP39_009885</name>
</gene>
<accession>A0AA88XQX8</accession>
<feature type="region of interest" description="Disordered" evidence="1">
    <location>
        <begin position="139"/>
        <end position="187"/>
    </location>
</feature>
<sequence>MATSERQTDRKIPKPHEVLEMMRDLEGDVKIRTACLQKDINRKRNCEKKEDLEKECLALSDLIITLKEYKLIIEKYVMMIDIEKEVKMRDSHRERDSGIDSFHDNRLSEEQNEASGIQESCPPLSREEVCTTEDHRMLPDESLQEPLSVAAPTAKSQNTHAKNTEQIPTERDAKGTRNTNSQHRNMKHKRLHINQRDQWATGADLGRPSAMLIADGVVILDYVRTTLSLLHLPRGLEERTIVV</sequence>
<feature type="compositionally biased region" description="Polar residues" evidence="1">
    <location>
        <begin position="154"/>
        <end position="167"/>
    </location>
</feature>